<keyword evidence="3" id="KW-1185">Reference proteome</keyword>
<dbReference type="Proteomes" id="UP001530377">
    <property type="component" value="Unassembled WGS sequence"/>
</dbReference>
<organism evidence="2 3">
    <name type="scientific">Cyclostephanos tholiformis</name>
    <dbReference type="NCBI Taxonomy" id="382380"/>
    <lineage>
        <taxon>Eukaryota</taxon>
        <taxon>Sar</taxon>
        <taxon>Stramenopiles</taxon>
        <taxon>Ochrophyta</taxon>
        <taxon>Bacillariophyta</taxon>
        <taxon>Coscinodiscophyceae</taxon>
        <taxon>Thalassiosirophycidae</taxon>
        <taxon>Stephanodiscales</taxon>
        <taxon>Stephanodiscaceae</taxon>
        <taxon>Cyclostephanos</taxon>
    </lineage>
</organism>
<feature type="compositionally biased region" description="Basic residues" evidence="1">
    <location>
        <begin position="125"/>
        <end position="137"/>
    </location>
</feature>
<evidence type="ECO:0000313" key="3">
    <source>
        <dbReference type="Proteomes" id="UP001530377"/>
    </source>
</evidence>
<evidence type="ECO:0000313" key="2">
    <source>
        <dbReference type="EMBL" id="KAL3822575.1"/>
    </source>
</evidence>
<proteinExistence type="predicted"/>
<sequence length="137" mass="16155">MSCRRHSFVVFPPPSPPLPAREYPYSMNAPWTPPPPPSEFLRWSVGRYYRHPSSTSEPPLRAQIVVPRGRTSNNYEEEPSPDVRVEIDDELSPRVPWSLDTDEYSRRRSYYWEGSESTTSLKCRLEKRKKRGSRSWR</sequence>
<feature type="region of interest" description="Disordered" evidence="1">
    <location>
        <begin position="115"/>
        <end position="137"/>
    </location>
</feature>
<comment type="caution">
    <text evidence="2">The sequence shown here is derived from an EMBL/GenBank/DDBJ whole genome shotgun (WGS) entry which is preliminary data.</text>
</comment>
<gene>
    <name evidence="2" type="ORF">ACHAXA_007686</name>
</gene>
<reference evidence="2 3" key="1">
    <citation type="submission" date="2024-10" db="EMBL/GenBank/DDBJ databases">
        <title>Updated reference genomes for cyclostephanoid diatoms.</title>
        <authorList>
            <person name="Roberts W.R."/>
            <person name="Alverson A.J."/>
        </authorList>
    </citation>
    <scope>NUCLEOTIDE SEQUENCE [LARGE SCALE GENOMIC DNA]</scope>
    <source>
        <strain evidence="2 3">AJA228-03</strain>
    </source>
</reference>
<dbReference type="AlphaFoldDB" id="A0ABD3SDG1"/>
<feature type="region of interest" description="Disordered" evidence="1">
    <location>
        <begin position="68"/>
        <end position="87"/>
    </location>
</feature>
<accession>A0ABD3SDG1</accession>
<evidence type="ECO:0000256" key="1">
    <source>
        <dbReference type="SAM" id="MobiDB-lite"/>
    </source>
</evidence>
<name>A0ABD3SDG1_9STRA</name>
<protein>
    <submittedName>
        <fullName evidence="2">Uncharacterized protein</fullName>
    </submittedName>
</protein>
<dbReference type="EMBL" id="JALLPB020000062">
    <property type="protein sequence ID" value="KAL3822575.1"/>
    <property type="molecule type" value="Genomic_DNA"/>
</dbReference>